<feature type="domain" description="R3H" evidence="3">
    <location>
        <begin position="614"/>
        <end position="678"/>
    </location>
</feature>
<feature type="region of interest" description="Disordered" evidence="1">
    <location>
        <begin position="305"/>
        <end position="331"/>
    </location>
</feature>
<dbReference type="PROSITE" id="PS50174">
    <property type="entry name" value="G_PATCH"/>
    <property type="match status" value="1"/>
</dbReference>
<dbReference type="SMART" id="SM00443">
    <property type="entry name" value="G_patch"/>
    <property type="match status" value="1"/>
</dbReference>
<feature type="region of interest" description="Disordered" evidence="1">
    <location>
        <begin position="434"/>
        <end position="503"/>
    </location>
</feature>
<sequence length="774" mass="85154">MPGNYRGGRGFSQGDGNQVPRGRGRGRGRARGRGRGRGRGGGSPGPFRAGQQNDVDFEGDFGDFTLFASQFEEPARPRQSTGSPSARRFNGTNRGSPSAFRGRGGGLGFGSPPRQTRFQAEALKELERTRPLLKPVLFVPAVHHRTLFQQVEEILQSNDSAPLEPHDTPLSAVERVGAVFNQFSIPHPRPEEEKSIQLPEISVVHARAVELTETTDSPQQGPIHNLPPATLILRSDSSEELSSSFKATEDDVIVYEAPMPRSGSPYESASPKDATAVATEARPRVPTPPSIDSLTFSFQHTLKLGSTTPLQKRKTPKKDRRLARLHQSSGRSSFGFMGAMLQERQMHADGLDTPTEQEQPNDMDLDSDVDEATYANMLNNLIGFDGVNQTTMDDIADEEIMLKEDQENSAASSDEGQDLIEALTSIYDQQALKDEEFSSESESDEEDGSDASSLDPASSFGARLAEVRSRGASKTKEPSKPDGDDSEHHRESGDASPRKLSDIDAYLDGANFSSLGRKDKKRLLKSIVSGDFMDYDEFEELYSENDHSVKQKDIPPHLQQQWEKDRQAKAKRKEDRRQAKLEQEFSTFLSPRKGGKKREKFRATNLNLLTDGKAVDMKKIEMEIRDFVLDIGGPRETSLPPMDKASRAKIHQLALAFNLKSKSHNKGASRFTTLIKTTKTGIGIDERKIRKLTGGRVEMNGSNKGRVFAGRHRDGDEVGKEAPRIGESNIGFKLLAQMGWGEGDRIGMTGGLADPLTAIIKNTKLGLGAMTPVR</sequence>
<dbReference type="PANTHER" id="PTHR14195">
    <property type="entry name" value="G PATCH DOMAIN CONTAINING PROTEIN 2"/>
    <property type="match status" value="1"/>
</dbReference>
<dbReference type="Gene3D" id="3.30.1370.50">
    <property type="entry name" value="R3H-like domain"/>
    <property type="match status" value="1"/>
</dbReference>
<gene>
    <name evidence="4" type="ORF">SISSUDRAFT_1040016</name>
</gene>
<evidence type="ECO:0000256" key="1">
    <source>
        <dbReference type="SAM" id="MobiDB-lite"/>
    </source>
</evidence>
<feature type="region of interest" description="Disordered" evidence="1">
    <location>
        <begin position="260"/>
        <end position="291"/>
    </location>
</feature>
<feature type="compositionally biased region" description="Basic residues" evidence="1">
    <location>
        <begin position="22"/>
        <end position="38"/>
    </location>
</feature>
<protein>
    <recommendedName>
        <fullName evidence="6">Protein SQS1</fullName>
    </recommendedName>
</protein>
<feature type="compositionally biased region" description="Basic and acidic residues" evidence="1">
    <location>
        <begin position="546"/>
        <end position="555"/>
    </location>
</feature>
<evidence type="ECO:0008006" key="6">
    <source>
        <dbReference type="Google" id="ProtNLM"/>
    </source>
</evidence>
<feature type="compositionally biased region" description="Basic and acidic residues" evidence="1">
    <location>
        <begin position="562"/>
        <end position="583"/>
    </location>
</feature>
<keyword evidence="5" id="KW-1185">Reference proteome</keyword>
<accession>A0A166IAT9</accession>
<dbReference type="OrthoDB" id="21470at2759"/>
<dbReference type="Pfam" id="PF01424">
    <property type="entry name" value="R3H"/>
    <property type="match status" value="1"/>
</dbReference>
<feature type="region of interest" description="Disordered" evidence="1">
    <location>
        <begin position="546"/>
        <end position="597"/>
    </location>
</feature>
<feature type="domain" description="G-patch" evidence="2">
    <location>
        <begin position="727"/>
        <end position="772"/>
    </location>
</feature>
<dbReference type="Proteomes" id="UP000076798">
    <property type="component" value="Unassembled WGS sequence"/>
</dbReference>
<dbReference type="SMART" id="SM00393">
    <property type="entry name" value="R3H"/>
    <property type="match status" value="1"/>
</dbReference>
<evidence type="ECO:0000259" key="3">
    <source>
        <dbReference type="PROSITE" id="PS51061"/>
    </source>
</evidence>
<feature type="compositionally biased region" description="Acidic residues" evidence="1">
    <location>
        <begin position="437"/>
        <end position="449"/>
    </location>
</feature>
<dbReference type="GO" id="GO:0003676">
    <property type="term" value="F:nucleic acid binding"/>
    <property type="evidence" value="ECO:0007669"/>
    <property type="project" value="UniProtKB-UniRule"/>
</dbReference>
<dbReference type="STRING" id="1314776.A0A166IAT9"/>
<reference evidence="4 5" key="1">
    <citation type="journal article" date="2016" name="Mol. Biol. Evol.">
        <title>Comparative Genomics of Early-Diverging Mushroom-Forming Fungi Provides Insights into the Origins of Lignocellulose Decay Capabilities.</title>
        <authorList>
            <person name="Nagy L.G."/>
            <person name="Riley R."/>
            <person name="Tritt A."/>
            <person name="Adam C."/>
            <person name="Daum C."/>
            <person name="Floudas D."/>
            <person name="Sun H."/>
            <person name="Yadav J.S."/>
            <person name="Pangilinan J."/>
            <person name="Larsson K.H."/>
            <person name="Matsuura K."/>
            <person name="Barry K."/>
            <person name="Labutti K."/>
            <person name="Kuo R."/>
            <person name="Ohm R.A."/>
            <person name="Bhattacharya S.S."/>
            <person name="Shirouzu T."/>
            <person name="Yoshinaga Y."/>
            <person name="Martin F.M."/>
            <person name="Grigoriev I.V."/>
            <person name="Hibbett D.S."/>
        </authorList>
    </citation>
    <scope>NUCLEOTIDE SEQUENCE [LARGE SCALE GENOMIC DNA]</scope>
    <source>
        <strain evidence="4 5">HHB10207 ss-3</strain>
    </source>
</reference>
<feature type="region of interest" description="Disordered" evidence="1">
    <location>
        <begin position="1"/>
        <end position="113"/>
    </location>
</feature>
<organism evidence="4 5">
    <name type="scientific">Sistotremastrum suecicum HHB10207 ss-3</name>
    <dbReference type="NCBI Taxonomy" id="1314776"/>
    <lineage>
        <taxon>Eukaryota</taxon>
        <taxon>Fungi</taxon>
        <taxon>Dikarya</taxon>
        <taxon>Basidiomycota</taxon>
        <taxon>Agaricomycotina</taxon>
        <taxon>Agaricomycetes</taxon>
        <taxon>Sistotremastrales</taxon>
        <taxon>Sistotremastraceae</taxon>
        <taxon>Sistotremastrum</taxon>
    </lineage>
</organism>
<feature type="compositionally biased region" description="Basic residues" evidence="1">
    <location>
        <begin position="311"/>
        <end position="324"/>
    </location>
</feature>
<dbReference type="InterPro" id="IPR001374">
    <property type="entry name" value="R3H_dom"/>
</dbReference>
<dbReference type="SUPFAM" id="SSF82708">
    <property type="entry name" value="R3H domain"/>
    <property type="match status" value="1"/>
</dbReference>
<evidence type="ECO:0000313" key="4">
    <source>
        <dbReference type="EMBL" id="KZT43573.1"/>
    </source>
</evidence>
<name>A0A166IAT9_9AGAM</name>
<dbReference type="InterPro" id="IPR000467">
    <property type="entry name" value="G_patch_dom"/>
</dbReference>
<dbReference type="InterPro" id="IPR051189">
    <property type="entry name" value="Splicing_assoc_domain"/>
</dbReference>
<dbReference type="EMBL" id="KV428007">
    <property type="protein sequence ID" value="KZT43573.1"/>
    <property type="molecule type" value="Genomic_DNA"/>
</dbReference>
<feature type="compositionally biased region" description="Polar residues" evidence="1">
    <location>
        <begin position="78"/>
        <end position="96"/>
    </location>
</feature>
<proteinExistence type="predicted"/>
<dbReference type="PROSITE" id="PS51061">
    <property type="entry name" value="R3H"/>
    <property type="match status" value="1"/>
</dbReference>
<feature type="compositionally biased region" description="Basic and acidic residues" evidence="1">
    <location>
        <begin position="465"/>
        <end position="502"/>
    </location>
</feature>
<evidence type="ECO:0000313" key="5">
    <source>
        <dbReference type="Proteomes" id="UP000076798"/>
    </source>
</evidence>
<evidence type="ECO:0000259" key="2">
    <source>
        <dbReference type="PROSITE" id="PS50174"/>
    </source>
</evidence>
<dbReference type="AlphaFoldDB" id="A0A166IAT9"/>
<feature type="compositionally biased region" description="Gly residues" evidence="1">
    <location>
        <begin position="1"/>
        <end position="13"/>
    </location>
</feature>
<dbReference type="InterPro" id="IPR036867">
    <property type="entry name" value="R3H_dom_sf"/>
</dbReference>